<dbReference type="Gene3D" id="1.25.40.10">
    <property type="entry name" value="Tetratricopeptide repeat domain"/>
    <property type="match status" value="1"/>
</dbReference>
<reference evidence="4 5" key="1">
    <citation type="submission" date="2023-07" db="EMBL/GenBank/DDBJ databases">
        <title>Sequencing the genomes of 1000 actinobacteria strains.</title>
        <authorList>
            <person name="Klenk H.-P."/>
        </authorList>
    </citation>
    <scope>NUCLEOTIDE SEQUENCE [LARGE SCALE GENOMIC DNA]</scope>
    <source>
        <strain evidence="4 5">DSM 45805</strain>
    </source>
</reference>
<dbReference type="CDD" id="cd00093">
    <property type="entry name" value="HTH_XRE"/>
    <property type="match status" value="1"/>
</dbReference>
<gene>
    <name evidence="4" type="ORF">FB470_005293</name>
</gene>
<keyword evidence="1" id="KW-0802">TPR repeat</keyword>
<dbReference type="InterPro" id="IPR019734">
    <property type="entry name" value="TPR_rpt"/>
</dbReference>
<dbReference type="SMART" id="SM00028">
    <property type="entry name" value="TPR"/>
    <property type="match status" value="2"/>
</dbReference>
<dbReference type="SUPFAM" id="SSF52540">
    <property type="entry name" value="P-loop containing nucleoside triphosphate hydrolases"/>
    <property type="match status" value="1"/>
</dbReference>
<dbReference type="PROSITE" id="PS50943">
    <property type="entry name" value="HTH_CROC1"/>
    <property type="match status" value="1"/>
</dbReference>
<dbReference type="Gene3D" id="1.10.260.40">
    <property type="entry name" value="lambda repressor-like DNA-binding domains"/>
    <property type="match status" value="1"/>
</dbReference>
<dbReference type="Pfam" id="PF13560">
    <property type="entry name" value="HTH_31"/>
    <property type="match status" value="1"/>
</dbReference>
<evidence type="ECO:0000313" key="5">
    <source>
        <dbReference type="Proteomes" id="UP001229651"/>
    </source>
</evidence>
<evidence type="ECO:0000256" key="1">
    <source>
        <dbReference type="PROSITE-ProRule" id="PRU00339"/>
    </source>
</evidence>
<dbReference type="InterPro" id="IPR011990">
    <property type="entry name" value="TPR-like_helical_dom_sf"/>
</dbReference>
<proteinExistence type="predicted"/>
<evidence type="ECO:0000313" key="4">
    <source>
        <dbReference type="EMBL" id="MDQ0381299.1"/>
    </source>
</evidence>
<keyword evidence="5" id="KW-1185">Reference proteome</keyword>
<sequence length="773" mass="83096">MTDDELGAVLRRLRAASGLTQEELAARARVSARTVSDIERGLRTLVHRDTARRLASALALGDHDRTRFEALARRAGPVPAPPVLPAPPTGLVGRERELAEVTSRLADPAVRLLTLTGAGGIGKTRLALEAAARVAPHFGDGVCFVPLGELTDAALVASELAKTIGVVETGPDLTGRLVGHLAGRRTLIVLDTFEHLVPAVPLVYALTRGCARTTFLVTSRSALRLRGEREFPVPPLAVPPGGGAVTPGEVTRWPATALFWQRARAVRPDLVLDAETAALVAAICRKLDGLPLAVELAAARVKHLPLAAIPAQLEHRLHLLVGGPRDVPGRQRAIRDTVAWSHDLLAPRERTLLRRVSVFAGGWDLDATAPVTGCGPAEALPAVSALVDQSLVALVPGRREPRYDMLDVVREYAADRLADAGETAGVRRRHALHYLAVAESAEPHLVRTGHEEWFRRLDTDRGNLRRGMAWAVEAGETEPALRYTVALWRYWRQLGEFAEGRRWAEAALAVPGPSPPSLRAKALCAASALAFPQGDHGRMAELAAEALDLAHRSDDPLDLRNVLTIKGMVAMWRGDYARALPPYTRSVEICRGLGTSWQLATSHLNLGTALLHTGRIDDAARAFEEALRVYRELGDDVFAARVLNHVAHAALARDDLARADRLARQALAGAVEQGERQGMAEALETLAALAARRDQGERAAELAGAATTIRDAIAARAAPFDSAITGPIIDAARRRTDPATWSRAWTRGRDSGDDLARAREEATSPAGQVRPST</sequence>
<evidence type="ECO:0000259" key="3">
    <source>
        <dbReference type="PROSITE" id="PS50943"/>
    </source>
</evidence>
<dbReference type="InterPro" id="IPR027417">
    <property type="entry name" value="P-loop_NTPase"/>
</dbReference>
<dbReference type="InterPro" id="IPR058852">
    <property type="entry name" value="HTH_77"/>
</dbReference>
<dbReference type="InterPro" id="IPR001387">
    <property type="entry name" value="Cro/C1-type_HTH"/>
</dbReference>
<dbReference type="Pfam" id="PF25872">
    <property type="entry name" value="HTH_77"/>
    <property type="match status" value="1"/>
</dbReference>
<dbReference type="Pfam" id="PF13424">
    <property type="entry name" value="TPR_12"/>
    <property type="match status" value="1"/>
</dbReference>
<evidence type="ECO:0000256" key="2">
    <source>
        <dbReference type="SAM" id="MobiDB-lite"/>
    </source>
</evidence>
<name>A0ABU0F153_9PSEU</name>
<dbReference type="RefSeq" id="WP_306995863.1">
    <property type="nucleotide sequence ID" value="NZ_JAUSUT010000001.1"/>
</dbReference>
<dbReference type="SUPFAM" id="SSF48452">
    <property type="entry name" value="TPR-like"/>
    <property type="match status" value="1"/>
</dbReference>
<protein>
    <submittedName>
        <fullName evidence="4">ATPase/DNA-binding XRE family transcriptional regulator</fullName>
    </submittedName>
</protein>
<organism evidence="4 5">
    <name type="scientific">Amycolatopsis thermophila</name>
    <dbReference type="NCBI Taxonomy" id="206084"/>
    <lineage>
        <taxon>Bacteria</taxon>
        <taxon>Bacillati</taxon>
        <taxon>Actinomycetota</taxon>
        <taxon>Actinomycetes</taxon>
        <taxon>Pseudonocardiales</taxon>
        <taxon>Pseudonocardiaceae</taxon>
        <taxon>Amycolatopsis</taxon>
    </lineage>
</organism>
<dbReference type="PROSITE" id="PS50005">
    <property type="entry name" value="TPR"/>
    <property type="match status" value="1"/>
</dbReference>
<dbReference type="SMART" id="SM00530">
    <property type="entry name" value="HTH_XRE"/>
    <property type="match status" value="1"/>
</dbReference>
<dbReference type="Gene3D" id="3.40.50.300">
    <property type="entry name" value="P-loop containing nucleotide triphosphate hydrolases"/>
    <property type="match status" value="1"/>
</dbReference>
<feature type="domain" description="HTH cro/C1-type" evidence="3">
    <location>
        <begin position="10"/>
        <end position="58"/>
    </location>
</feature>
<feature type="repeat" description="TPR" evidence="1">
    <location>
        <begin position="600"/>
        <end position="633"/>
    </location>
</feature>
<feature type="region of interest" description="Disordered" evidence="2">
    <location>
        <begin position="735"/>
        <end position="773"/>
    </location>
</feature>
<dbReference type="Proteomes" id="UP001229651">
    <property type="component" value="Unassembled WGS sequence"/>
</dbReference>
<dbReference type="PANTHER" id="PTHR47691">
    <property type="entry name" value="REGULATOR-RELATED"/>
    <property type="match status" value="1"/>
</dbReference>
<feature type="compositionally biased region" description="Basic and acidic residues" evidence="2">
    <location>
        <begin position="747"/>
        <end position="762"/>
    </location>
</feature>
<dbReference type="PRINTS" id="PR00364">
    <property type="entry name" value="DISEASERSIST"/>
</dbReference>
<comment type="caution">
    <text evidence="4">The sequence shown here is derived from an EMBL/GenBank/DDBJ whole genome shotgun (WGS) entry which is preliminary data.</text>
</comment>
<dbReference type="SUPFAM" id="SSF47413">
    <property type="entry name" value="lambda repressor-like DNA-binding domains"/>
    <property type="match status" value="1"/>
</dbReference>
<dbReference type="PANTHER" id="PTHR47691:SF3">
    <property type="entry name" value="HTH-TYPE TRANSCRIPTIONAL REGULATOR RV0890C-RELATED"/>
    <property type="match status" value="1"/>
</dbReference>
<accession>A0ABU0F153</accession>
<dbReference type="InterPro" id="IPR010982">
    <property type="entry name" value="Lambda_DNA-bd_dom_sf"/>
</dbReference>
<dbReference type="EMBL" id="JAUSUT010000001">
    <property type="protein sequence ID" value="MDQ0381299.1"/>
    <property type="molecule type" value="Genomic_DNA"/>
</dbReference>